<dbReference type="PROSITE" id="PS50932">
    <property type="entry name" value="HTH_LACI_2"/>
    <property type="match status" value="1"/>
</dbReference>
<evidence type="ECO:0000256" key="2">
    <source>
        <dbReference type="ARBA" id="ARBA00023125"/>
    </source>
</evidence>
<dbReference type="OrthoDB" id="3324394at2"/>
<dbReference type="Gene3D" id="1.10.260.40">
    <property type="entry name" value="lambda repressor-like DNA-binding domains"/>
    <property type="match status" value="1"/>
</dbReference>
<dbReference type="Proteomes" id="UP000249340">
    <property type="component" value="Chromosome"/>
</dbReference>
<keyword evidence="2" id="KW-0238">DNA-binding</keyword>
<evidence type="ECO:0000256" key="3">
    <source>
        <dbReference type="ARBA" id="ARBA00023163"/>
    </source>
</evidence>
<proteinExistence type="predicted"/>
<keyword evidence="1" id="KW-0805">Transcription regulation</keyword>
<organism evidence="5 6">
    <name type="scientific">Peterkaempfera bronchialis</name>
    <dbReference type="NCBI Taxonomy" id="2126346"/>
    <lineage>
        <taxon>Bacteria</taxon>
        <taxon>Bacillati</taxon>
        <taxon>Actinomycetota</taxon>
        <taxon>Actinomycetes</taxon>
        <taxon>Kitasatosporales</taxon>
        <taxon>Streptomycetaceae</taxon>
        <taxon>Peterkaempfera</taxon>
    </lineage>
</organism>
<evidence type="ECO:0000313" key="5">
    <source>
        <dbReference type="EMBL" id="AXI76719.1"/>
    </source>
</evidence>
<dbReference type="EMBL" id="CP031264">
    <property type="protein sequence ID" value="AXI76719.1"/>
    <property type="molecule type" value="Genomic_DNA"/>
</dbReference>
<dbReference type="PANTHER" id="PTHR30146">
    <property type="entry name" value="LACI-RELATED TRANSCRIPTIONAL REPRESSOR"/>
    <property type="match status" value="1"/>
</dbReference>
<dbReference type="PROSITE" id="PS00356">
    <property type="entry name" value="HTH_LACI_1"/>
    <property type="match status" value="1"/>
</dbReference>
<sequence>MTRRLAEVAKKVGVSEATVSRVLNDKPGVSDSTRAAVLTALDVLGYERPTQLRGERARLVGLVLPELQNPIFPAFAEVVGGALAQQGFTPVLCTQTAGGVSEADYVDLLLQQHVSGVVFFGGLYAQADSPHEHYERLAERGLPTVLLNAAIDDLDFPRVSCDDAVAVEQSVGHLVSLGHRRIGMVLGPPDHMPSRRKLAAGRVACERAGLELPDSRVERALFSLEGGQAAATRLLQQGVTAIVCASDPLALGSVRAARRRGLTVPGDISVVGYDDSSFMTCTDPPLTTVRQPIEAMGRAAVELLAGEIAGVRVTHDELLFEPELVVRGSTGPAPAGA</sequence>
<feature type="domain" description="HTH lacI-type" evidence="4">
    <location>
        <begin position="3"/>
        <end position="57"/>
    </location>
</feature>
<dbReference type="Pfam" id="PF00356">
    <property type="entry name" value="LacI"/>
    <property type="match status" value="1"/>
</dbReference>
<dbReference type="Pfam" id="PF13377">
    <property type="entry name" value="Peripla_BP_3"/>
    <property type="match status" value="1"/>
</dbReference>
<dbReference type="CDD" id="cd06292">
    <property type="entry name" value="PBP1_AglR_RafR-like"/>
    <property type="match status" value="1"/>
</dbReference>
<dbReference type="SUPFAM" id="SSF53822">
    <property type="entry name" value="Periplasmic binding protein-like I"/>
    <property type="match status" value="1"/>
</dbReference>
<keyword evidence="3" id="KW-0804">Transcription</keyword>
<gene>
    <name evidence="5" type="ORF">C7M71_003855</name>
</gene>
<dbReference type="PANTHER" id="PTHR30146:SF153">
    <property type="entry name" value="LACTOSE OPERON REPRESSOR"/>
    <property type="match status" value="1"/>
</dbReference>
<dbReference type="GO" id="GO:0000976">
    <property type="term" value="F:transcription cis-regulatory region binding"/>
    <property type="evidence" value="ECO:0007669"/>
    <property type="project" value="TreeGrafter"/>
</dbReference>
<evidence type="ECO:0000259" key="4">
    <source>
        <dbReference type="PROSITE" id="PS50932"/>
    </source>
</evidence>
<name>A0A345SSL4_9ACTN</name>
<keyword evidence="6" id="KW-1185">Reference proteome</keyword>
<protein>
    <submittedName>
        <fullName evidence="5">LacI family transcriptional regulator</fullName>
    </submittedName>
</protein>
<dbReference type="RefSeq" id="WP_111492927.1">
    <property type="nucleotide sequence ID" value="NZ_CP031264.1"/>
</dbReference>
<dbReference type="SMART" id="SM00354">
    <property type="entry name" value="HTH_LACI"/>
    <property type="match status" value="1"/>
</dbReference>
<dbReference type="Gene3D" id="3.40.50.2300">
    <property type="match status" value="2"/>
</dbReference>
<dbReference type="SUPFAM" id="SSF47413">
    <property type="entry name" value="lambda repressor-like DNA-binding domains"/>
    <property type="match status" value="1"/>
</dbReference>
<dbReference type="InterPro" id="IPR010982">
    <property type="entry name" value="Lambda_DNA-bd_dom_sf"/>
</dbReference>
<dbReference type="GO" id="GO:0003700">
    <property type="term" value="F:DNA-binding transcription factor activity"/>
    <property type="evidence" value="ECO:0007669"/>
    <property type="project" value="TreeGrafter"/>
</dbReference>
<evidence type="ECO:0000256" key="1">
    <source>
        <dbReference type="ARBA" id="ARBA00023015"/>
    </source>
</evidence>
<dbReference type="InterPro" id="IPR028082">
    <property type="entry name" value="Peripla_BP_I"/>
</dbReference>
<dbReference type="KEGG" id="stri:C7M71_003855"/>
<reference evidence="6" key="1">
    <citation type="submission" date="2018-07" db="EMBL/GenBank/DDBJ databases">
        <title>Streptacidiphilus bronchialis DSM 106435 chromosome.</title>
        <authorList>
            <person name="Batra D."/>
            <person name="Gulvik C.A."/>
        </authorList>
    </citation>
    <scope>NUCLEOTIDE SEQUENCE [LARGE SCALE GENOMIC DNA]</scope>
    <source>
        <strain evidence="6">DSM 106435</strain>
    </source>
</reference>
<evidence type="ECO:0000313" key="6">
    <source>
        <dbReference type="Proteomes" id="UP000249340"/>
    </source>
</evidence>
<dbReference type="CDD" id="cd01392">
    <property type="entry name" value="HTH_LacI"/>
    <property type="match status" value="1"/>
</dbReference>
<dbReference type="AlphaFoldDB" id="A0A345SSL4"/>
<accession>A0A345SSL4</accession>
<dbReference type="InterPro" id="IPR046335">
    <property type="entry name" value="LacI/GalR-like_sensor"/>
</dbReference>
<dbReference type="InterPro" id="IPR000843">
    <property type="entry name" value="HTH_LacI"/>
</dbReference>